<dbReference type="PANTHER" id="PTHR37781">
    <property type="entry name" value="TFIIH COMPLEX SUBUNIT"/>
    <property type="match status" value="1"/>
</dbReference>
<feature type="compositionally biased region" description="Low complexity" evidence="1">
    <location>
        <begin position="60"/>
        <end position="93"/>
    </location>
</feature>
<gene>
    <name evidence="2" type="ORF">PCON_05108</name>
</gene>
<evidence type="ECO:0000256" key="1">
    <source>
        <dbReference type="SAM" id="MobiDB-lite"/>
    </source>
</evidence>
<feature type="region of interest" description="Disordered" evidence="1">
    <location>
        <begin position="226"/>
        <end position="259"/>
    </location>
</feature>
<name>U4KWJ2_PYROM</name>
<feature type="region of interest" description="Disordered" evidence="1">
    <location>
        <begin position="278"/>
        <end position="314"/>
    </location>
</feature>
<feature type="compositionally biased region" description="Polar residues" evidence="1">
    <location>
        <begin position="32"/>
        <end position="52"/>
    </location>
</feature>
<protein>
    <submittedName>
        <fullName evidence="2">Uncharacterized protein</fullName>
    </submittedName>
</protein>
<dbReference type="InterPro" id="IPR031349">
    <property type="entry name" value="Tfb6"/>
</dbReference>
<dbReference type="GO" id="GO:0005675">
    <property type="term" value="C:transcription factor TFIIH holo complex"/>
    <property type="evidence" value="ECO:0007669"/>
    <property type="project" value="TreeGrafter"/>
</dbReference>
<feature type="compositionally biased region" description="Acidic residues" evidence="1">
    <location>
        <begin position="302"/>
        <end position="314"/>
    </location>
</feature>
<dbReference type="EMBL" id="HF935256">
    <property type="protein sequence ID" value="CCX05521.1"/>
    <property type="molecule type" value="Genomic_DNA"/>
</dbReference>
<keyword evidence="3" id="KW-1185">Reference proteome</keyword>
<organism evidence="2 3">
    <name type="scientific">Pyronema omphalodes (strain CBS 100304)</name>
    <name type="common">Pyronema confluens</name>
    <dbReference type="NCBI Taxonomy" id="1076935"/>
    <lineage>
        <taxon>Eukaryota</taxon>
        <taxon>Fungi</taxon>
        <taxon>Dikarya</taxon>
        <taxon>Ascomycota</taxon>
        <taxon>Pezizomycotina</taxon>
        <taxon>Pezizomycetes</taxon>
        <taxon>Pezizales</taxon>
        <taxon>Pyronemataceae</taxon>
        <taxon>Pyronema</taxon>
    </lineage>
</organism>
<sequence length="340" mass="38256">MMSLGAMTKCTPRLLISSATRPVYSPDHNLTSATTIPQSHSDLSSSPINTFDTGGGFKPTTSSTRSSSIDMSDTAGGFMPTTTPMTPPQSSQPAPSPIRPLLTTKKRMERFENRLTQVHRRHITRFTQGGYEYSQEFVQDLLLILNDMPDEMQCLLQIANVFNENLYGYSIKWDEWNKIFELLRKLDEAFYAKLTAPLETGKRGVDMTEKVRLKSLIERTRMHIVQLPEDGHDDGENEDGEDPEVLPQEESDSEDEVEPVKGAMQLAAEGVKQGEAGRVPVECTPGGMLDMPSDVNERREEELEELDDDDDEEDEAELEWEIEVSRVYIKTMEVLGETLS</sequence>
<dbReference type="PANTHER" id="PTHR37781:SF1">
    <property type="entry name" value="ADR380WP"/>
    <property type="match status" value="1"/>
</dbReference>
<proteinExistence type="predicted"/>
<dbReference type="Proteomes" id="UP000018144">
    <property type="component" value="Unassembled WGS sequence"/>
</dbReference>
<dbReference type="Pfam" id="PF17110">
    <property type="entry name" value="TFB6"/>
    <property type="match status" value="1"/>
</dbReference>
<feature type="compositionally biased region" description="Acidic residues" evidence="1">
    <location>
        <begin position="231"/>
        <end position="257"/>
    </location>
</feature>
<evidence type="ECO:0000313" key="2">
    <source>
        <dbReference type="EMBL" id="CCX05521.1"/>
    </source>
</evidence>
<accession>U4KWJ2</accession>
<dbReference type="AlphaFoldDB" id="U4KWJ2"/>
<reference evidence="2 3" key="1">
    <citation type="journal article" date="2013" name="PLoS Genet.">
        <title>The genome and development-dependent transcriptomes of Pyronema confluens: a window into fungal evolution.</title>
        <authorList>
            <person name="Traeger S."/>
            <person name="Altegoer F."/>
            <person name="Freitag M."/>
            <person name="Gabaldon T."/>
            <person name="Kempken F."/>
            <person name="Kumar A."/>
            <person name="Marcet-Houben M."/>
            <person name="Poggeler S."/>
            <person name="Stajich J.E."/>
            <person name="Nowrousian M."/>
        </authorList>
    </citation>
    <scope>NUCLEOTIDE SEQUENCE [LARGE SCALE GENOMIC DNA]</scope>
    <source>
        <strain evidence="3">CBS 100304</strain>
        <tissue evidence="2">Vegetative mycelium</tissue>
    </source>
</reference>
<feature type="region of interest" description="Disordered" evidence="1">
    <location>
        <begin position="32"/>
        <end position="99"/>
    </location>
</feature>
<evidence type="ECO:0000313" key="3">
    <source>
        <dbReference type="Proteomes" id="UP000018144"/>
    </source>
</evidence>
<dbReference type="OrthoDB" id="2567806at2759"/>
<dbReference type="STRING" id="1076935.U4KWJ2"/>